<proteinExistence type="predicted"/>
<evidence type="ECO:0008006" key="6">
    <source>
        <dbReference type="Google" id="ProtNLM"/>
    </source>
</evidence>
<feature type="coiled-coil region" evidence="1">
    <location>
        <begin position="112"/>
        <end position="146"/>
    </location>
</feature>
<feature type="compositionally biased region" description="Low complexity" evidence="2">
    <location>
        <begin position="18"/>
        <end position="34"/>
    </location>
</feature>
<feature type="region of interest" description="Disordered" evidence="2">
    <location>
        <begin position="13"/>
        <end position="45"/>
    </location>
</feature>
<feature type="transmembrane region" description="Helical" evidence="3">
    <location>
        <begin position="229"/>
        <end position="249"/>
    </location>
</feature>
<dbReference type="EMBL" id="CAUYUJ010001558">
    <property type="protein sequence ID" value="CAK0796480.1"/>
    <property type="molecule type" value="Genomic_DNA"/>
</dbReference>
<reference evidence="4" key="1">
    <citation type="submission" date="2023-10" db="EMBL/GenBank/DDBJ databases">
        <authorList>
            <person name="Chen Y."/>
            <person name="Shah S."/>
            <person name="Dougan E. K."/>
            <person name="Thang M."/>
            <person name="Chan C."/>
        </authorList>
    </citation>
    <scope>NUCLEOTIDE SEQUENCE [LARGE SCALE GENOMIC DNA]</scope>
</reference>
<sequence length="816" mass="88336">MVPYSEVLKFKSFKDPKAGQAAGQAPPPTAGDAAAGDDEQSQRGARIDSLEKALRQLGDIADDDPAKQCFESQLRDARKAQRDAKPVLQQHTNVAFRLQTAQKKQSKAGEAVAAQQKLIEETQRSLHELQEKEEATKREVAALQEELRRTMPPDAARPPAEVNFELPPEVLEAEGNADVKELMSNPIFAKYQQLFKASRQGQQQDSKVLQVELLMHQCRRRQSRKDSGVFLTPPFFVAFLSLLQVMPFLSIRGIDSRLKLQDHNSSKALKGSAKLMHKITRLQKVWCPTVVEKASGVFSSSPEAVLNAEVEVEEARSQACDPDLVQEAVQAGALVRVLVHVHLPHGAAANPDPPADVMLTGEIQAGERYAFSVYARNPDSFSPGPMNGWMIYTLSSEGYLVDGSVGTLTFVDPHTESMDWGGSATESFSMYRTALNTAVRTCAAVSISNMLPYSISNLPAVVTVSPLCVPESVETTLRIIAPHGFVWDASGGDFSGLPGGVPHMDGNVLLWPTPALYQSRATTTYSFDATIRVPDKFPTSTVNDFIFEFGYNSTTLEGRVSAASVAAPPVRALRNAALDYESNLAEEDTVLIFQIQTTTDIPAGGRLTITGPEGFEFDKVCRPEAAPSARGSPYDVNPLAGFLTFPPDVACSWSTTAGDALQGIAATSVVTVTAGSQGIRAGLYRFQLQATNPPATIPPQADPSSDCGYACCWNFGTTVAQGAILDAPQSIPCFGVNGRMSGGGMPALTDVQARDTARDDRPMMYNPIVFVVALSQDAKYDGTMRTWPEELERTALRSLAWRQLWVSMKMPSGAGV</sequence>
<name>A0ABN9PTG8_9DINO</name>
<evidence type="ECO:0000256" key="1">
    <source>
        <dbReference type="SAM" id="Coils"/>
    </source>
</evidence>
<evidence type="ECO:0000313" key="5">
    <source>
        <dbReference type="Proteomes" id="UP001189429"/>
    </source>
</evidence>
<comment type="caution">
    <text evidence="4">The sequence shown here is derived from an EMBL/GenBank/DDBJ whole genome shotgun (WGS) entry which is preliminary data.</text>
</comment>
<evidence type="ECO:0000256" key="2">
    <source>
        <dbReference type="SAM" id="MobiDB-lite"/>
    </source>
</evidence>
<evidence type="ECO:0000256" key="3">
    <source>
        <dbReference type="SAM" id="Phobius"/>
    </source>
</evidence>
<keyword evidence="3" id="KW-1133">Transmembrane helix</keyword>
<keyword evidence="5" id="KW-1185">Reference proteome</keyword>
<evidence type="ECO:0000313" key="4">
    <source>
        <dbReference type="EMBL" id="CAK0796480.1"/>
    </source>
</evidence>
<keyword evidence="1" id="KW-0175">Coiled coil</keyword>
<dbReference type="Proteomes" id="UP001189429">
    <property type="component" value="Unassembled WGS sequence"/>
</dbReference>
<accession>A0ABN9PTG8</accession>
<keyword evidence="3" id="KW-0472">Membrane</keyword>
<protein>
    <recommendedName>
        <fullName evidence="6">Subtilisin</fullName>
    </recommendedName>
</protein>
<keyword evidence="3" id="KW-0812">Transmembrane</keyword>
<organism evidence="4 5">
    <name type="scientific">Prorocentrum cordatum</name>
    <dbReference type="NCBI Taxonomy" id="2364126"/>
    <lineage>
        <taxon>Eukaryota</taxon>
        <taxon>Sar</taxon>
        <taxon>Alveolata</taxon>
        <taxon>Dinophyceae</taxon>
        <taxon>Prorocentrales</taxon>
        <taxon>Prorocentraceae</taxon>
        <taxon>Prorocentrum</taxon>
    </lineage>
</organism>
<gene>
    <name evidence="4" type="ORF">PCOR1329_LOCUS5857</name>
</gene>